<dbReference type="Proteomes" id="UP001642484">
    <property type="component" value="Unassembled WGS sequence"/>
</dbReference>
<accession>A0ABP0I7A7</accession>
<sequence length="876" mass="97498">MREAMAWMKDAKASKLMLPADVYAAITPNRLRTDVAPREALGRAGPKEWWNLVRRMRHEGLWEGQVPWQQVLHWLEQAFKSKSLAPVEAVEDAILRLQRADQPNLAAQWLQDAVGRRLQPQANVFRGVIMQCCEDGASHTAEKLVEMMVSLRLPPSSDIYRALCTSKAILNQKAEVQRWLQMLKDEEKDLAPFALMSCNYAAEGKTNAEVWLDRARTAQLEPDLECYNKVLAAHVRAPKGCAMKWSLPMSRAKAACRCFEDMIAKALQPTSESYRPLVRGFARAGDWRSSVHWLETMNSKQMAADVQCYNSLLYCLMKQKQPELAQEYLQQMLDFGCEPDEVSFNAVVTALLAAGKMAEAGKALKQMVTMQLIPSRTHYNQLIQHHCKIGEVSKVRPGGITGCATVALVCSFLLQRGGAGGAWIQPDTKTLTRVGWSSPAMGSGLRSWQMRTGVGSTVTMKAVEKELDTEAVGKYLAAIAVQMLAISAFFAALDAVLTSSEFQPPEDWAIFGLFFGMSIRSRLFSPLDNSRPDIEKAAKGEATGGFNDRQMPSWTPPGIFFPIMWILIVAPLRAAASMMLWQQVGHLCDGTILALMLHLSIGDTWNTVNNVERRLGAAVPGVLCVWASALFASYAYYQVVPLAGELLLPTCLWLTVAAALVTDTWRVNNSSGLEPLFPYRSPNATPPSLPDVVSYQHLINAAAATEDEDSVDQWLSEMRNASLSPDVITYTSLMESLVSRGADEQAKRWLQTMVNESVQPNLVMFNVLLASTGRQGDCSRQEQWLQELRRQRLQPDRVSFNTLILGQVRAGELERAEQSLEELRKARCRPDLLSYMPLLDAYARTGDAVRDSFPLGQRFSSTWGDPSGVKTEAKLR</sequence>
<keyword evidence="6 8" id="KW-0472">Membrane</keyword>
<dbReference type="Gene3D" id="1.20.1260.100">
    <property type="entry name" value="TspO/MBR protein"/>
    <property type="match status" value="1"/>
</dbReference>
<evidence type="ECO:0000256" key="1">
    <source>
        <dbReference type="ARBA" id="ARBA00004141"/>
    </source>
</evidence>
<dbReference type="Pfam" id="PF13041">
    <property type="entry name" value="PPR_2"/>
    <property type="match status" value="1"/>
</dbReference>
<dbReference type="NCBIfam" id="TIGR00756">
    <property type="entry name" value="PPR"/>
    <property type="match status" value="1"/>
</dbReference>
<evidence type="ECO:0000256" key="2">
    <source>
        <dbReference type="ARBA" id="ARBA00007524"/>
    </source>
</evidence>
<keyword evidence="3 8" id="KW-0812">Transmembrane</keyword>
<dbReference type="PANTHER" id="PTHR47447">
    <property type="entry name" value="OS03G0856100 PROTEIN"/>
    <property type="match status" value="1"/>
</dbReference>
<dbReference type="Pfam" id="PF03073">
    <property type="entry name" value="TspO_MBR"/>
    <property type="match status" value="1"/>
</dbReference>
<feature type="repeat" description="PPR" evidence="7">
    <location>
        <begin position="340"/>
        <end position="374"/>
    </location>
</feature>
<organism evidence="9 10">
    <name type="scientific">Durusdinium trenchii</name>
    <dbReference type="NCBI Taxonomy" id="1381693"/>
    <lineage>
        <taxon>Eukaryota</taxon>
        <taxon>Sar</taxon>
        <taxon>Alveolata</taxon>
        <taxon>Dinophyceae</taxon>
        <taxon>Suessiales</taxon>
        <taxon>Symbiodiniaceae</taxon>
        <taxon>Durusdinium</taxon>
    </lineage>
</organism>
<gene>
    <name evidence="9" type="ORF">CCMP2556_LOCUS5258</name>
</gene>
<evidence type="ECO:0000256" key="6">
    <source>
        <dbReference type="ARBA" id="ARBA00023136"/>
    </source>
</evidence>
<dbReference type="CDD" id="cd15904">
    <property type="entry name" value="TSPO_MBR"/>
    <property type="match status" value="1"/>
</dbReference>
<keyword evidence="4" id="KW-0677">Repeat</keyword>
<evidence type="ECO:0000313" key="10">
    <source>
        <dbReference type="Proteomes" id="UP001642484"/>
    </source>
</evidence>
<feature type="transmembrane region" description="Helical" evidence="8">
    <location>
        <begin position="559"/>
        <end position="576"/>
    </location>
</feature>
<feature type="repeat" description="PPR" evidence="7">
    <location>
        <begin position="305"/>
        <end position="339"/>
    </location>
</feature>
<dbReference type="PANTHER" id="PTHR47447:SF17">
    <property type="entry name" value="OS12G0638900 PROTEIN"/>
    <property type="match status" value="1"/>
</dbReference>
<reference evidence="9 10" key="1">
    <citation type="submission" date="2024-02" db="EMBL/GenBank/DDBJ databases">
        <authorList>
            <person name="Chen Y."/>
            <person name="Shah S."/>
            <person name="Dougan E. K."/>
            <person name="Thang M."/>
            <person name="Chan C."/>
        </authorList>
    </citation>
    <scope>NUCLEOTIDE SEQUENCE [LARGE SCALE GENOMIC DNA]</scope>
</reference>
<comment type="similarity">
    <text evidence="2">Belongs to the TspO/BZRP family.</text>
</comment>
<evidence type="ECO:0008006" key="11">
    <source>
        <dbReference type="Google" id="ProtNLM"/>
    </source>
</evidence>
<feature type="repeat" description="PPR" evidence="7">
    <location>
        <begin position="726"/>
        <end position="760"/>
    </location>
</feature>
<evidence type="ECO:0000256" key="5">
    <source>
        <dbReference type="ARBA" id="ARBA00022989"/>
    </source>
</evidence>
<proteinExistence type="inferred from homology"/>
<evidence type="ECO:0000256" key="7">
    <source>
        <dbReference type="PROSITE-ProRule" id="PRU00708"/>
    </source>
</evidence>
<feature type="repeat" description="PPR" evidence="7">
    <location>
        <begin position="796"/>
        <end position="830"/>
    </location>
</feature>
<dbReference type="InterPro" id="IPR038330">
    <property type="entry name" value="TspO/MBR-related_sf"/>
</dbReference>
<dbReference type="Pfam" id="PF13812">
    <property type="entry name" value="PPR_3"/>
    <property type="match status" value="2"/>
</dbReference>
<protein>
    <recommendedName>
        <fullName evidence="11">Pentatricopeptide repeat-containing protein, chloroplastic</fullName>
    </recommendedName>
</protein>
<keyword evidence="10" id="KW-1185">Reference proteome</keyword>
<evidence type="ECO:0000313" key="9">
    <source>
        <dbReference type="EMBL" id="CAK8998456.1"/>
    </source>
</evidence>
<comment type="subcellular location">
    <subcellularLocation>
        <location evidence="1">Membrane</location>
        <topology evidence="1">Multi-pass membrane protein</topology>
    </subcellularLocation>
</comment>
<evidence type="ECO:0000256" key="8">
    <source>
        <dbReference type="SAM" id="Phobius"/>
    </source>
</evidence>
<comment type="caution">
    <text evidence="9">The sequence shown here is derived from an EMBL/GenBank/DDBJ whole genome shotgun (WGS) entry which is preliminary data.</text>
</comment>
<feature type="transmembrane region" description="Helical" evidence="8">
    <location>
        <begin position="615"/>
        <end position="636"/>
    </location>
</feature>
<evidence type="ECO:0000256" key="4">
    <source>
        <dbReference type="ARBA" id="ARBA00022737"/>
    </source>
</evidence>
<dbReference type="PROSITE" id="PS51375">
    <property type="entry name" value="PPR"/>
    <property type="match status" value="4"/>
</dbReference>
<keyword evidence="5 8" id="KW-1133">Transmembrane helix</keyword>
<dbReference type="InterPro" id="IPR002885">
    <property type="entry name" value="PPR_rpt"/>
</dbReference>
<dbReference type="Gene3D" id="1.25.40.10">
    <property type="entry name" value="Tetratricopeptide repeat domain"/>
    <property type="match status" value="5"/>
</dbReference>
<dbReference type="InterPro" id="IPR004307">
    <property type="entry name" value="TspO_MBR"/>
</dbReference>
<evidence type="ECO:0000256" key="3">
    <source>
        <dbReference type="ARBA" id="ARBA00022692"/>
    </source>
</evidence>
<dbReference type="EMBL" id="CAXAMN010002224">
    <property type="protein sequence ID" value="CAK8998456.1"/>
    <property type="molecule type" value="Genomic_DNA"/>
</dbReference>
<dbReference type="InterPro" id="IPR011990">
    <property type="entry name" value="TPR-like_helical_dom_sf"/>
</dbReference>
<name>A0ABP0I7A7_9DINO</name>